<gene>
    <name evidence="1" type="ORF">BB561_004062</name>
</gene>
<evidence type="ECO:0000313" key="2">
    <source>
        <dbReference type="Proteomes" id="UP000245383"/>
    </source>
</evidence>
<keyword evidence="2" id="KW-1185">Reference proteome</keyword>
<dbReference type="AlphaFoldDB" id="A0A2T9YIA8"/>
<comment type="caution">
    <text evidence="1">The sequence shown here is derived from an EMBL/GenBank/DDBJ whole genome shotgun (WGS) entry which is preliminary data.</text>
</comment>
<sequence>MEREDLPILCSSVWALTVCTPLQRCYAHNVGRSPPWLPNVEETFGIEKQLHEEPEIMDCHGDSEQSNNTELRILKTESAKMERSIVSTRDFRNGNLY</sequence>
<evidence type="ECO:0000313" key="1">
    <source>
        <dbReference type="EMBL" id="PVU92060.1"/>
    </source>
</evidence>
<proteinExistence type="predicted"/>
<reference evidence="1 2" key="1">
    <citation type="journal article" date="2018" name="MBio">
        <title>Comparative Genomics Reveals the Core Gene Toolbox for the Fungus-Insect Symbiosis.</title>
        <authorList>
            <person name="Wang Y."/>
            <person name="Stata M."/>
            <person name="Wang W."/>
            <person name="Stajich J.E."/>
            <person name="White M.M."/>
            <person name="Moncalvo J.M."/>
        </authorList>
    </citation>
    <scope>NUCLEOTIDE SEQUENCE [LARGE SCALE GENOMIC DNA]</scope>
    <source>
        <strain evidence="1 2">SWE-8-4</strain>
    </source>
</reference>
<dbReference type="EMBL" id="MBFR01000176">
    <property type="protein sequence ID" value="PVU92060.1"/>
    <property type="molecule type" value="Genomic_DNA"/>
</dbReference>
<organism evidence="1 2">
    <name type="scientific">Smittium simulii</name>
    <dbReference type="NCBI Taxonomy" id="133385"/>
    <lineage>
        <taxon>Eukaryota</taxon>
        <taxon>Fungi</taxon>
        <taxon>Fungi incertae sedis</taxon>
        <taxon>Zoopagomycota</taxon>
        <taxon>Kickxellomycotina</taxon>
        <taxon>Harpellomycetes</taxon>
        <taxon>Harpellales</taxon>
        <taxon>Legeriomycetaceae</taxon>
        <taxon>Smittium</taxon>
    </lineage>
</organism>
<dbReference type="Proteomes" id="UP000245383">
    <property type="component" value="Unassembled WGS sequence"/>
</dbReference>
<protein>
    <submittedName>
        <fullName evidence="1">Uncharacterized protein</fullName>
    </submittedName>
</protein>
<accession>A0A2T9YIA8</accession>
<name>A0A2T9YIA8_9FUNG</name>